<keyword evidence="2" id="KW-1185">Reference proteome</keyword>
<comment type="caution">
    <text evidence="1">The sequence shown here is derived from an EMBL/GenBank/DDBJ whole genome shotgun (WGS) entry which is preliminary data.</text>
</comment>
<reference evidence="2" key="2">
    <citation type="submission" date="2019-10" db="EMBL/GenBank/DDBJ databases">
        <title>A de novo genome assembly of a pear dwarfing rootstock.</title>
        <authorList>
            <person name="Wang F."/>
            <person name="Wang J."/>
            <person name="Li S."/>
            <person name="Zhang Y."/>
            <person name="Fang M."/>
            <person name="Ma L."/>
            <person name="Zhao Y."/>
            <person name="Jiang S."/>
        </authorList>
    </citation>
    <scope>NUCLEOTIDE SEQUENCE [LARGE SCALE GENOMIC DNA]</scope>
</reference>
<accession>A0A5N5GND3</accession>
<gene>
    <name evidence="1" type="ORF">D8674_012954</name>
</gene>
<name>A0A5N5GND3_9ROSA</name>
<proteinExistence type="predicted"/>
<evidence type="ECO:0000313" key="2">
    <source>
        <dbReference type="Proteomes" id="UP000327157"/>
    </source>
</evidence>
<protein>
    <submittedName>
        <fullName evidence="1">Uncharacterized protein</fullName>
    </submittedName>
</protein>
<dbReference type="AlphaFoldDB" id="A0A5N5GND3"/>
<dbReference type="Proteomes" id="UP000327157">
    <property type="component" value="Chromosome 15"/>
</dbReference>
<evidence type="ECO:0000313" key="1">
    <source>
        <dbReference type="EMBL" id="KAB2617085.1"/>
    </source>
</evidence>
<sequence length="64" mass="7380">MELFSQNRKYGTKSSSLFSPLSHISLFEIRDMRSTQNPAHSSCLSLDFHFFEIKAKISELNPET</sequence>
<reference evidence="1 2" key="1">
    <citation type="submission" date="2019-09" db="EMBL/GenBank/DDBJ databases">
        <authorList>
            <person name="Ou C."/>
        </authorList>
    </citation>
    <scope>NUCLEOTIDE SEQUENCE [LARGE SCALE GENOMIC DNA]</scope>
    <source>
        <strain evidence="1">S2</strain>
        <tissue evidence="1">Leaf</tissue>
    </source>
</reference>
<reference evidence="1 2" key="3">
    <citation type="submission" date="2019-11" db="EMBL/GenBank/DDBJ databases">
        <title>A de novo genome assembly of a pear dwarfing rootstock.</title>
        <authorList>
            <person name="Wang F."/>
            <person name="Wang J."/>
            <person name="Li S."/>
            <person name="Zhang Y."/>
            <person name="Fang M."/>
            <person name="Ma L."/>
            <person name="Zhao Y."/>
            <person name="Jiang S."/>
        </authorList>
    </citation>
    <scope>NUCLEOTIDE SEQUENCE [LARGE SCALE GENOMIC DNA]</scope>
    <source>
        <strain evidence="1">S2</strain>
        <tissue evidence="1">Leaf</tissue>
    </source>
</reference>
<organism evidence="1 2">
    <name type="scientific">Pyrus ussuriensis x Pyrus communis</name>
    <dbReference type="NCBI Taxonomy" id="2448454"/>
    <lineage>
        <taxon>Eukaryota</taxon>
        <taxon>Viridiplantae</taxon>
        <taxon>Streptophyta</taxon>
        <taxon>Embryophyta</taxon>
        <taxon>Tracheophyta</taxon>
        <taxon>Spermatophyta</taxon>
        <taxon>Magnoliopsida</taxon>
        <taxon>eudicotyledons</taxon>
        <taxon>Gunneridae</taxon>
        <taxon>Pentapetalae</taxon>
        <taxon>rosids</taxon>
        <taxon>fabids</taxon>
        <taxon>Rosales</taxon>
        <taxon>Rosaceae</taxon>
        <taxon>Amygdaloideae</taxon>
        <taxon>Maleae</taxon>
        <taxon>Pyrus</taxon>
    </lineage>
</organism>
<dbReference type="EMBL" id="SMOL01000401">
    <property type="protein sequence ID" value="KAB2617085.1"/>
    <property type="molecule type" value="Genomic_DNA"/>
</dbReference>